<dbReference type="GO" id="GO:0003824">
    <property type="term" value="F:catalytic activity"/>
    <property type="evidence" value="ECO:0007669"/>
    <property type="project" value="UniProtKB-ARBA"/>
</dbReference>
<dbReference type="Gene3D" id="3.20.170.20">
    <property type="entry name" value="Protein of unknown function DUF952"/>
    <property type="match status" value="1"/>
</dbReference>
<dbReference type="SUPFAM" id="SSF56399">
    <property type="entry name" value="ADP-ribosylation"/>
    <property type="match status" value="1"/>
</dbReference>
<dbReference type="PANTHER" id="PTHR37017:SF11">
    <property type="entry name" value="ESTERASE_LIPASE_THIOESTERASE DOMAIN-CONTAINING PROTEIN"/>
    <property type="match status" value="1"/>
</dbReference>
<dbReference type="EMBL" id="JACHWS010000001">
    <property type="protein sequence ID" value="MBB3036487.1"/>
    <property type="molecule type" value="Genomic_DNA"/>
</dbReference>
<dbReference type="Pfam" id="PF06108">
    <property type="entry name" value="DUF952"/>
    <property type="match status" value="1"/>
</dbReference>
<dbReference type="InterPro" id="IPR029058">
    <property type="entry name" value="AB_hydrolase_fold"/>
</dbReference>
<keyword evidence="3" id="KW-1185">Reference proteome</keyword>
<dbReference type="PANTHER" id="PTHR37017">
    <property type="entry name" value="AB HYDROLASE-1 DOMAIN-CONTAINING PROTEIN-RELATED"/>
    <property type="match status" value="1"/>
</dbReference>
<dbReference type="Pfam" id="PF12697">
    <property type="entry name" value="Abhydrolase_6"/>
    <property type="match status" value="1"/>
</dbReference>
<dbReference type="InterPro" id="IPR009297">
    <property type="entry name" value="DUF952"/>
</dbReference>
<name>A0A839RJB2_9ACTN</name>
<comment type="caution">
    <text evidence="2">The sequence shown here is derived from an EMBL/GenBank/DDBJ whole genome shotgun (WGS) entry which is preliminary data.</text>
</comment>
<sequence length="355" mass="38342">MLHLMPLSAWRAQSGAWIRPASLASEGFIHCTSDEATLTAVANRFYRDQPGDFVVLVIDPEAVSAEIRHEAAQPAPPPGVASDVLFPHVYGPIEISAVVSTMYARRNPDGEFVGFDARPRLNTFLLLPGAGSDSWYWHRVAPLLEAAGNSVVAPDLPVDDDSAGFPEYTDVAARAVADVSGRPLIIVGQSMGAFTAVMTAERVPTSMLVLVGAMIPAPGETGGAWWGNTGQEAAQKAYAVEEGRNPEAAFDPFELFLHDVPPDVVEASAEHVRNQSETPFTTAWMGPEWPSIPTKVIAARYDRLFPLPFMQKISRDRLGIEPEIIDSGHLSALAKPHDLAARLLSYASELDSPPR</sequence>
<dbReference type="AlphaFoldDB" id="A0A839RJB2"/>
<accession>A0A839RJB2</accession>
<feature type="domain" description="AB hydrolase-1" evidence="1">
    <location>
        <begin position="124"/>
        <end position="341"/>
    </location>
</feature>
<reference evidence="2 3" key="1">
    <citation type="submission" date="2020-08" db="EMBL/GenBank/DDBJ databases">
        <title>Sequencing the genomes of 1000 actinobacteria strains.</title>
        <authorList>
            <person name="Klenk H.-P."/>
        </authorList>
    </citation>
    <scope>NUCLEOTIDE SEQUENCE [LARGE SCALE GENOMIC DNA]</scope>
    <source>
        <strain evidence="2 3">DSM 45258</strain>
    </source>
</reference>
<proteinExistence type="predicted"/>
<dbReference type="SUPFAM" id="SSF53474">
    <property type="entry name" value="alpha/beta-Hydrolases"/>
    <property type="match status" value="1"/>
</dbReference>
<dbReference type="InterPro" id="IPR052897">
    <property type="entry name" value="Sec-Metab_Biosynth_Hydrolase"/>
</dbReference>
<gene>
    <name evidence="2" type="ORF">FHU29_000921</name>
</gene>
<evidence type="ECO:0000313" key="3">
    <source>
        <dbReference type="Proteomes" id="UP000567922"/>
    </source>
</evidence>
<organism evidence="2 3">
    <name type="scientific">Hoyosella altamirensis</name>
    <dbReference type="NCBI Taxonomy" id="616997"/>
    <lineage>
        <taxon>Bacteria</taxon>
        <taxon>Bacillati</taxon>
        <taxon>Actinomycetota</taxon>
        <taxon>Actinomycetes</taxon>
        <taxon>Mycobacteriales</taxon>
        <taxon>Hoyosellaceae</taxon>
        <taxon>Hoyosella</taxon>
    </lineage>
</organism>
<evidence type="ECO:0000259" key="1">
    <source>
        <dbReference type="Pfam" id="PF12697"/>
    </source>
</evidence>
<evidence type="ECO:0000313" key="2">
    <source>
        <dbReference type="EMBL" id="MBB3036487.1"/>
    </source>
</evidence>
<protein>
    <submittedName>
        <fullName evidence="2">Uncharacterized protein (DUF952 family)</fullName>
    </submittedName>
</protein>
<dbReference type="InterPro" id="IPR000073">
    <property type="entry name" value="AB_hydrolase_1"/>
</dbReference>
<dbReference type="Gene3D" id="3.40.50.1820">
    <property type="entry name" value="alpha/beta hydrolase"/>
    <property type="match status" value="1"/>
</dbReference>
<dbReference type="Proteomes" id="UP000567922">
    <property type="component" value="Unassembled WGS sequence"/>
</dbReference>
<dbReference type="OrthoDB" id="9773549at2"/>